<dbReference type="GO" id="GO:0019239">
    <property type="term" value="F:deaminase activity"/>
    <property type="evidence" value="ECO:0007669"/>
    <property type="project" value="TreeGrafter"/>
</dbReference>
<keyword evidence="2" id="KW-0378">Hydrolase</keyword>
<organism evidence="2 3">
    <name type="scientific">Pseudomonas morbosilactucae</name>
    <dbReference type="NCBI Taxonomy" id="2938197"/>
    <lineage>
        <taxon>Bacteria</taxon>
        <taxon>Pseudomonadati</taxon>
        <taxon>Pseudomonadota</taxon>
        <taxon>Gammaproteobacteria</taxon>
        <taxon>Pseudomonadales</taxon>
        <taxon>Pseudomonadaceae</taxon>
        <taxon>Pseudomonas</taxon>
    </lineage>
</organism>
<dbReference type="Pfam" id="PF01042">
    <property type="entry name" value="Ribonuc_L-PSP"/>
    <property type="match status" value="1"/>
</dbReference>
<dbReference type="Gene3D" id="3.30.1330.40">
    <property type="entry name" value="RutC-like"/>
    <property type="match status" value="1"/>
</dbReference>
<dbReference type="Proteomes" id="UP001155059">
    <property type="component" value="Unassembled WGS sequence"/>
</dbReference>
<protein>
    <submittedName>
        <fullName evidence="2">Rid family hydrolase</fullName>
    </submittedName>
</protein>
<dbReference type="SUPFAM" id="SSF55298">
    <property type="entry name" value="YjgF-like"/>
    <property type="match status" value="1"/>
</dbReference>
<evidence type="ECO:0000313" key="3">
    <source>
        <dbReference type="Proteomes" id="UP001155059"/>
    </source>
</evidence>
<gene>
    <name evidence="2" type="ORF">M1B34_30455</name>
</gene>
<dbReference type="RefSeq" id="WP_123330190.1">
    <property type="nucleotide sequence ID" value="NZ_JALQCW010000092.1"/>
</dbReference>
<sequence length="149" mass="16394">MQKSTFNPPSVFNSLQYGFSQAVEVRGGRRLLLSGQVGVDEHESTVGPGLREQTEQAFDNIERVLAQAGGELSHVVMLRIYIAEAARDQQEWISQVLLQRFPNDPPASSWIIVSGLSLPEWLIEVEAEAMLPEQQPAQEAALLSPVVGL</sequence>
<dbReference type="EMBL" id="JALQCW010000092">
    <property type="protein sequence ID" value="MCK9801875.1"/>
    <property type="molecule type" value="Genomic_DNA"/>
</dbReference>
<reference evidence="2 3" key="2">
    <citation type="journal article" date="2023" name="Plant Pathol.">
        <title>Dismantling and reorganizing Pseudomonas marginalis sensu#lato.</title>
        <authorList>
            <person name="Sawada H."/>
            <person name="Fujikawa T."/>
            <person name="Satou M."/>
        </authorList>
    </citation>
    <scope>NUCLEOTIDE SEQUENCE [LARGE SCALE GENOMIC DNA]</scope>
    <source>
        <strain evidence="2 3">MAFF 302030</strain>
    </source>
</reference>
<dbReference type="GO" id="GO:0005829">
    <property type="term" value="C:cytosol"/>
    <property type="evidence" value="ECO:0007669"/>
    <property type="project" value="TreeGrafter"/>
</dbReference>
<evidence type="ECO:0000313" key="2">
    <source>
        <dbReference type="EMBL" id="MCK9801875.1"/>
    </source>
</evidence>
<dbReference type="PANTHER" id="PTHR11803:SF58">
    <property type="entry name" value="PROTEIN HMF1-RELATED"/>
    <property type="match status" value="1"/>
</dbReference>
<dbReference type="PANTHER" id="PTHR11803">
    <property type="entry name" value="2-IMINOBUTANOATE/2-IMINOPROPANOATE DEAMINASE RIDA"/>
    <property type="match status" value="1"/>
</dbReference>
<dbReference type="InterPro" id="IPR035959">
    <property type="entry name" value="RutC-like_sf"/>
</dbReference>
<dbReference type="AlphaFoldDB" id="A0A9X2C9M3"/>
<dbReference type="InterPro" id="IPR006175">
    <property type="entry name" value="YjgF/YER057c/UK114"/>
</dbReference>
<evidence type="ECO:0000256" key="1">
    <source>
        <dbReference type="ARBA" id="ARBA00010552"/>
    </source>
</evidence>
<name>A0A9X2C9M3_9PSED</name>
<proteinExistence type="inferred from homology"/>
<comment type="caution">
    <text evidence="2">The sequence shown here is derived from an EMBL/GenBank/DDBJ whole genome shotgun (WGS) entry which is preliminary data.</text>
</comment>
<reference evidence="2 3" key="1">
    <citation type="journal article" date="2022" name="Int. J. Syst. Evol. Microbiol.">
        <title>Pseudomonas aegrilactucae sp. nov. and Pseudomonas morbosilactucae sp. nov., pathogens causing bacterial rot of lettuce in Japan.</title>
        <authorList>
            <person name="Sawada H."/>
            <person name="Fujikawa T."/>
            <person name="Satou M."/>
        </authorList>
    </citation>
    <scope>NUCLEOTIDE SEQUENCE [LARGE SCALE GENOMIC DNA]</scope>
    <source>
        <strain evidence="2 3">MAFF 302030</strain>
    </source>
</reference>
<comment type="similarity">
    <text evidence="1">Belongs to the RutC family.</text>
</comment>
<accession>A0A9X2C9M3</accession>